<dbReference type="SUPFAM" id="SSF46785">
    <property type="entry name" value="Winged helix' DNA-binding domain"/>
    <property type="match status" value="1"/>
</dbReference>
<dbReference type="NCBIfam" id="TIGR00738">
    <property type="entry name" value="rrf2_super"/>
    <property type="match status" value="1"/>
</dbReference>
<dbReference type="PANTHER" id="PTHR33221:SF13">
    <property type="entry name" value="TRANSCRIPTIONAL REGULATOR-RELATED"/>
    <property type="match status" value="1"/>
</dbReference>
<organism evidence="1 2">
    <name type="scientific">Taishania pollutisoli</name>
    <dbReference type="NCBI Taxonomy" id="2766479"/>
    <lineage>
        <taxon>Bacteria</taxon>
        <taxon>Pseudomonadati</taxon>
        <taxon>Bacteroidota</taxon>
        <taxon>Flavobacteriia</taxon>
        <taxon>Flavobacteriales</taxon>
        <taxon>Crocinitomicaceae</taxon>
        <taxon>Taishania</taxon>
    </lineage>
</organism>
<gene>
    <name evidence="1" type="ORF">H9Y05_01975</name>
</gene>
<keyword evidence="2" id="KW-1185">Reference proteome</keyword>
<dbReference type="PROSITE" id="PS51197">
    <property type="entry name" value="HTH_RRF2_2"/>
    <property type="match status" value="1"/>
</dbReference>
<dbReference type="Proteomes" id="UP000652681">
    <property type="component" value="Unassembled WGS sequence"/>
</dbReference>
<dbReference type="InterPro" id="IPR036390">
    <property type="entry name" value="WH_DNA-bd_sf"/>
</dbReference>
<dbReference type="RefSeq" id="WP_163490426.1">
    <property type="nucleotide sequence ID" value="NZ_JACVEL010000001.1"/>
</dbReference>
<dbReference type="GO" id="GO:0003700">
    <property type="term" value="F:DNA-binding transcription factor activity"/>
    <property type="evidence" value="ECO:0007669"/>
    <property type="project" value="TreeGrafter"/>
</dbReference>
<dbReference type="GO" id="GO:0005829">
    <property type="term" value="C:cytosol"/>
    <property type="evidence" value="ECO:0007669"/>
    <property type="project" value="TreeGrafter"/>
</dbReference>
<protein>
    <submittedName>
        <fullName evidence="1">Rrf2 family transcriptional regulator</fullName>
    </submittedName>
</protein>
<proteinExistence type="predicted"/>
<evidence type="ECO:0000313" key="2">
    <source>
        <dbReference type="Proteomes" id="UP000652681"/>
    </source>
</evidence>
<dbReference type="Pfam" id="PF02082">
    <property type="entry name" value="Rrf2"/>
    <property type="match status" value="1"/>
</dbReference>
<dbReference type="EMBL" id="JACVEL010000001">
    <property type="protein sequence ID" value="MBC9811232.1"/>
    <property type="molecule type" value="Genomic_DNA"/>
</dbReference>
<name>A0A8J6PAP3_9FLAO</name>
<dbReference type="InterPro" id="IPR000944">
    <property type="entry name" value="Tscrpt_reg_Rrf2"/>
</dbReference>
<reference evidence="1" key="1">
    <citation type="submission" date="2020-09" db="EMBL/GenBank/DDBJ databases">
        <title>Taishania pollutisoli gen. nov., sp. nov., Isolated from Tetrabromobisphenol A-Contaminated Soil.</title>
        <authorList>
            <person name="Chen Q."/>
        </authorList>
    </citation>
    <scope>NUCLEOTIDE SEQUENCE</scope>
    <source>
        <strain evidence="1">CZZ-1</strain>
    </source>
</reference>
<dbReference type="InterPro" id="IPR036388">
    <property type="entry name" value="WH-like_DNA-bd_sf"/>
</dbReference>
<sequence length="146" mass="16041">MFSKACEYGIKAIIYIATQSLNDNRVKIGDIAKNTDSPVAFTAKVLGALVKRNIVQSQTGPNGGFYIEKHRMDAIRVSDIVTAIDGDELFEGCALGLKSCSHLEPCPLHDKFVEIRSNLKKVLQETSVYDLTVGLQEGVTRLIRQA</sequence>
<evidence type="ECO:0000313" key="1">
    <source>
        <dbReference type="EMBL" id="MBC9811232.1"/>
    </source>
</evidence>
<accession>A0A8J6PAP3</accession>
<dbReference type="PANTHER" id="PTHR33221">
    <property type="entry name" value="WINGED HELIX-TURN-HELIX TRANSCRIPTIONAL REGULATOR, RRF2 FAMILY"/>
    <property type="match status" value="1"/>
</dbReference>
<dbReference type="Gene3D" id="1.10.10.10">
    <property type="entry name" value="Winged helix-like DNA-binding domain superfamily/Winged helix DNA-binding domain"/>
    <property type="match status" value="1"/>
</dbReference>
<comment type="caution">
    <text evidence="1">The sequence shown here is derived from an EMBL/GenBank/DDBJ whole genome shotgun (WGS) entry which is preliminary data.</text>
</comment>
<dbReference type="AlphaFoldDB" id="A0A8J6PAP3"/>